<evidence type="ECO:0000256" key="1">
    <source>
        <dbReference type="ARBA" id="ARBA00006333"/>
    </source>
</evidence>
<dbReference type="PANTHER" id="PTHR31739:SF25">
    <property type="entry name" value="(E,E)-GERANYLLINALOOL SYNTHASE"/>
    <property type="match status" value="1"/>
</dbReference>
<evidence type="ECO:0000313" key="3">
    <source>
        <dbReference type="Proteomes" id="UP000054481"/>
    </source>
</evidence>
<accession>A0A0F7ZT23</accession>
<dbReference type="GO" id="GO:0000287">
    <property type="term" value="F:magnesium ion binding"/>
    <property type="evidence" value="ECO:0007669"/>
    <property type="project" value="TreeGrafter"/>
</dbReference>
<dbReference type="PANTHER" id="PTHR31739">
    <property type="entry name" value="ENT-COPALYL DIPHOSPHATE SYNTHASE, CHLOROPLASTIC"/>
    <property type="match status" value="1"/>
</dbReference>
<dbReference type="OrthoDB" id="4922929at2759"/>
<comment type="similarity">
    <text evidence="1">Belongs to the terpene synthase family.</text>
</comment>
<dbReference type="GO" id="GO:0010333">
    <property type="term" value="F:terpene synthase activity"/>
    <property type="evidence" value="ECO:0007669"/>
    <property type="project" value="InterPro"/>
</dbReference>
<dbReference type="GO" id="GO:0016102">
    <property type="term" value="P:diterpenoid biosynthetic process"/>
    <property type="evidence" value="ECO:0007669"/>
    <property type="project" value="TreeGrafter"/>
</dbReference>
<dbReference type="EMBL" id="KQ030548">
    <property type="protein sequence ID" value="KJZ72363.1"/>
    <property type="molecule type" value="Genomic_DNA"/>
</dbReference>
<keyword evidence="3" id="KW-1185">Reference proteome</keyword>
<reference evidence="2 3" key="1">
    <citation type="journal article" date="2014" name="Genome Biol. Evol.">
        <title>Comparative genomics and transcriptomics analyses reveal divergent lifestyle features of nematode endoparasitic fungus Hirsutella minnesotensis.</title>
        <authorList>
            <person name="Lai Y."/>
            <person name="Liu K."/>
            <person name="Zhang X."/>
            <person name="Zhang X."/>
            <person name="Li K."/>
            <person name="Wang N."/>
            <person name="Shu C."/>
            <person name="Wu Y."/>
            <person name="Wang C."/>
            <person name="Bushley K.E."/>
            <person name="Xiang M."/>
            <person name="Liu X."/>
        </authorList>
    </citation>
    <scope>NUCLEOTIDE SEQUENCE [LARGE SCALE GENOMIC DNA]</scope>
    <source>
        <strain evidence="2 3">3608</strain>
    </source>
</reference>
<dbReference type="InterPro" id="IPR050148">
    <property type="entry name" value="Terpene_synthase-like"/>
</dbReference>
<organism evidence="2 3">
    <name type="scientific">Hirsutella minnesotensis 3608</name>
    <dbReference type="NCBI Taxonomy" id="1043627"/>
    <lineage>
        <taxon>Eukaryota</taxon>
        <taxon>Fungi</taxon>
        <taxon>Dikarya</taxon>
        <taxon>Ascomycota</taxon>
        <taxon>Pezizomycotina</taxon>
        <taxon>Sordariomycetes</taxon>
        <taxon>Hypocreomycetidae</taxon>
        <taxon>Hypocreales</taxon>
        <taxon>Ophiocordycipitaceae</taxon>
        <taxon>Hirsutella</taxon>
    </lineage>
</organism>
<evidence type="ECO:0000313" key="2">
    <source>
        <dbReference type="EMBL" id="KJZ72363.1"/>
    </source>
</evidence>
<name>A0A0F7ZT23_9HYPO</name>
<dbReference type="AlphaFoldDB" id="A0A0F7ZT23"/>
<sequence>MRYRGCSSNVHVGSEILIPALLTALEKYNMQFHFDGRDSLDEKTHKKLSMVDIRRLEDDHGPAHSVLHSLETLEGSIDFDRLVRHKVQGSMMASPSATAAYLIHASSWDEESEAYLRHVLANCEGMGNGSVPSFFPATLFELSSVSTDSVFTSLSC</sequence>
<dbReference type="Gene3D" id="1.50.10.160">
    <property type="match status" value="1"/>
</dbReference>
<protein>
    <submittedName>
        <fullName evidence="2">Uncharacterized protein</fullName>
    </submittedName>
</protein>
<gene>
    <name evidence="2" type="ORF">HIM_08289</name>
</gene>
<proteinExistence type="inferred from homology"/>
<dbReference type="Proteomes" id="UP000054481">
    <property type="component" value="Unassembled WGS sequence"/>
</dbReference>